<sequence>MPGPETWRWQGRTLGRRAADRRLRVAAAADKAGGRLREGTALADREVPRSVPRPRPQGPLDWSTDGHAYRAELPEYVTVPPLAVGTPRSPGTSPFPTPGGLICAPRWKRPPRRPRTASRYGSGGPTTTSVATSGIGPRATEQHSDRCSRRPASVLVPAQDAHSRSACRPGGRFPRGQPEMSRAGRRADVVRQPTDPAARVLPHCANQLAPAADDSDTITVTGFSLDDGNGTAPVGHSCHEETVPWMIIDLVPDPHAAQPTAVSRRSTRHCPARGWSTTRHRLRAG</sequence>
<proteinExistence type="predicted"/>
<feature type="region of interest" description="Disordered" evidence="1">
    <location>
        <begin position="258"/>
        <end position="285"/>
    </location>
</feature>
<evidence type="ECO:0000313" key="3">
    <source>
        <dbReference type="Proteomes" id="UP001234880"/>
    </source>
</evidence>
<dbReference type="EMBL" id="JAURUE010000001">
    <property type="protein sequence ID" value="MDP9612665.1"/>
    <property type="molecule type" value="Genomic_DNA"/>
</dbReference>
<feature type="region of interest" description="Disordered" evidence="1">
    <location>
        <begin position="87"/>
        <end position="187"/>
    </location>
</feature>
<gene>
    <name evidence="2" type="ORF">JOF35_004942</name>
</gene>
<evidence type="ECO:0000313" key="2">
    <source>
        <dbReference type="EMBL" id="MDP9612665.1"/>
    </source>
</evidence>
<reference evidence="2 3" key="1">
    <citation type="submission" date="2023-07" db="EMBL/GenBank/DDBJ databases">
        <title>Sequencing the genomes of 1000 actinobacteria strains.</title>
        <authorList>
            <person name="Klenk H.-P."/>
        </authorList>
    </citation>
    <scope>NUCLEOTIDE SEQUENCE [LARGE SCALE GENOMIC DNA]</scope>
    <source>
        <strain evidence="2 3">DSM 41600</strain>
    </source>
</reference>
<feature type="compositionally biased region" description="Basic residues" evidence="1">
    <location>
        <begin position="106"/>
        <end position="116"/>
    </location>
</feature>
<protein>
    <submittedName>
        <fullName evidence="2">Uncharacterized protein</fullName>
    </submittedName>
</protein>
<evidence type="ECO:0000256" key="1">
    <source>
        <dbReference type="SAM" id="MobiDB-lite"/>
    </source>
</evidence>
<feature type="compositionally biased region" description="Low complexity" evidence="1">
    <location>
        <begin position="87"/>
        <end position="100"/>
    </location>
</feature>
<feature type="compositionally biased region" description="Basic and acidic residues" evidence="1">
    <location>
        <begin position="32"/>
        <end position="48"/>
    </location>
</feature>
<organism evidence="2 3">
    <name type="scientific">Streptomyces demainii</name>
    <dbReference type="NCBI Taxonomy" id="588122"/>
    <lineage>
        <taxon>Bacteria</taxon>
        <taxon>Bacillati</taxon>
        <taxon>Actinomycetota</taxon>
        <taxon>Actinomycetes</taxon>
        <taxon>Kitasatosporales</taxon>
        <taxon>Streptomycetaceae</taxon>
        <taxon>Streptomyces</taxon>
    </lineage>
</organism>
<dbReference type="Proteomes" id="UP001234880">
    <property type="component" value="Unassembled WGS sequence"/>
</dbReference>
<accession>A0ABT9KWY1</accession>
<name>A0ABT9KWY1_9ACTN</name>
<feature type="region of interest" description="Disordered" evidence="1">
    <location>
        <begin position="30"/>
        <end position="65"/>
    </location>
</feature>
<keyword evidence="3" id="KW-1185">Reference proteome</keyword>
<comment type="caution">
    <text evidence="2">The sequence shown here is derived from an EMBL/GenBank/DDBJ whole genome shotgun (WGS) entry which is preliminary data.</text>
</comment>